<protein>
    <submittedName>
        <fullName evidence="1">Uncharacterized protein</fullName>
    </submittedName>
</protein>
<dbReference type="EMBL" id="JAAYEE010000135">
    <property type="protein sequence ID" value="NLW35499.1"/>
    <property type="molecule type" value="Genomic_DNA"/>
</dbReference>
<sequence length="229" mass="25157">MRSYDNSHREEAPSGVFSLNPFGFAGKASVNLIISAKQSMLPGFHELLQTGFVLICTTGVSIRSLLCNRFGFSPQFVEDRISTIFLNGKPVDNIDTTTVADGATIALSGAMPGLAGATLRRKSPLASFRQTISSPSTPREEGKAPGAVLIKVFNILMDELGPLFLRQGMFLPAETLKLFFRKQPVEFWEGCVRILVNDTPVYLPPFREKVLAALKIEDTWVHLMVHGES</sequence>
<name>A0A971M580_9BACT</name>
<accession>A0A971M580</accession>
<organism evidence="1 2">
    <name type="scientific">Syntrophorhabdus aromaticivorans</name>
    <dbReference type="NCBI Taxonomy" id="328301"/>
    <lineage>
        <taxon>Bacteria</taxon>
        <taxon>Pseudomonadati</taxon>
        <taxon>Thermodesulfobacteriota</taxon>
        <taxon>Syntrophorhabdia</taxon>
        <taxon>Syntrophorhabdales</taxon>
        <taxon>Syntrophorhabdaceae</taxon>
        <taxon>Syntrophorhabdus</taxon>
    </lineage>
</organism>
<dbReference type="AlphaFoldDB" id="A0A971M580"/>
<evidence type="ECO:0000313" key="1">
    <source>
        <dbReference type="EMBL" id="NLW35499.1"/>
    </source>
</evidence>
<evidence type="ECO:0000313" key="2">
    <source>
        <dbReference type="Proteomes" id="UP000777265"/>
    </source>
</evidence>
<reference evidence="1" key="2">
    <citation type="submission" date="2020-01" db="EMBL/GenBank/DDBJ databases">
        <authorList>
            <person name="Campanaro S."/>
        </authorList>
    </citation>
    <scope>NUCLEOTIDE SEQUENCE</scope>
    <source>
        <strain evidence="1">AS06rmzACSIP_7</strain>
    </source>
</reference>
<comment type="caution">
    <text evidence="1">The sequence shown here is derived from an EMBL/GenBank/DDBJ whole genome shotgun (WGS) entry which is preliminary data.</text>
</comment>
<gene>
    <name evidence="1" type="ORF">GXY80_08485</name>
</gene>
<dbReference type="Proteomes" id="UP000777265">
    <property type="component" value="Unassembled WGS sequence"/>
</dbReference>
<reference evidence="1" key="1">
    <citation type="journal article" date="2020" name="Biotechnol. Biofuels">
        <title>New insights from the biogas microbiome by comprehensive genome-resolved metagenomics of nearly 1600 species originating from multiple anaerobic digesters.</title>
        <authorList>
            <person name="Campanaro S."/>
            <person name="Treu L."/>
            <person name="Rodriguez-R L.M."/>
            <person name="Kovalovszki A."/>
            <person name="Ziels R.M."/>
            <person name="Maus I."/>
            <person name="Zhu X."/>
            <person name="Kougias P.G."/>
            <person name="Basile A."/>
            <person name="Luo G."/>
            <person name="Schluter A."/>
            <person name="Konstantinidis K.T."/>
            <person name="Angelidaki I."/>
        </authorList>
    </citation>
    <scope>NUCLEOTIDE SEQUENCE</scope>
    <source>
        <strain evidence="1">AS06rmzACSIP_7</strain>
    </source>
</reference>
<proteinExistence type="predicted"/>